<accession>A0A0V0H0C5</accession>
<dbReference type="AlphaFoldDB" id="A0A0V0H0C5"/>
<dbReference type="EMBL" id="GEDG01028021">
    <property type="protein sequence ID" value="JAP13449.1"/>
    <property type="molecule type" value="Transcribed_RNA"/>
</dbReference>
<reference evidence="1" key="1">
    <citation type="submission" date="2015-12" db="EMBL/GenBank/DDBJ databases">
        <title>Gene expression during late stages of embryo sac development: a critical building block for successful pollen-pistil interactions.</title>
        <authorList>
            <person name="Liu Y."/>
            <person name="Joly V."/>
            <person name="Sabar M."/>
            <person name="Matton D.P."/>
        </authorList>
    </citation>
    <scope>NUCLEOTIDE SEQUENCE</scope>
</reference>
<proteinExistence type="predicted"/>
<name>A0A0V0H0C5_SOLCH</name>
<sequence length="140" mass="15565">MTLARYSANGATQSIDVTVIILFTAAKFSVHNPDSLGEVLFVKGANGEGARRGRRGCGAAVGDVSSKRVSSFMSMIREPFRLFSELQLDSWRQRKSINTTRRRSSLKLSLTPPLISVFLCFKTQSRKETANARKPKRVEI</sequence>
<evidence type="ECO:0000313" key="1">
    <source>
        <dbReference type="EMBL" id="JAP13449.1"/>
    </source>
</evidence>
<organism evidence="1">
    <name type="scientific">Solanum chacoense</name>
    <name type="common">Chaco potato</name>
    <dbReference type="NCBI Taxonomy" id="4108"/>
    <lineage>
        <taxon>Eukaryota</taxon>
        <taxon>Viridiplantae</taxon>
        <taxon>Streptophyta</taxon>
        <taxon>Embryophyta</taxon>
        <taxon>Tracheophyta</taxon>
        <taxon>Spermatophyta</taxon>
        <taxon>Magnoliopsida</taxon>
        <taxon>eudicotyledons</taxon>
        <taxon>Gunneridae</taxon>
        <taxon>Pentapetalae</taxon>
        <taxon>asterids</taxon>
        <taxon>lamiids</taxon>
        <taxon>Solanales</taxon>
        <taxon>Solanaceae</taxon>
        <taxon>Solanoideae</taxon>
        <taxon>Solaneae</taxon>
        <taxon>Solanum</taxon>
    </lineage>
</organism>
<protein>
    <submittedName>
        <fullName evidence="1">Putative ovule protein</fullName>
    </submittedName>
</protein>